<dbReference type="Proteomes" id="UP000004121">
    <property type="component" value="Unassembled WGS sequence"/>
</dbReference>
<name>C2KW32_9FIRM</name>
<reference evidence="2 3" key="1">
    <citation type="submission" date="2009-04" db="EMBL/GenBank/DDBJ databases">
        <authorList>
            <person name="Qin X."/>
            <person name="Bachman B."/>
            <person name="Battles P."/>
            <person name="Bell A."/>
            <person name="Bess C."/>
            <person name="Bickham C."/>
            <person name="Chaboub L."/>
            <person name="Chen D."/>
            <person name="Coyle M."/>
            <person name="Deiros D.R."/>
            <person name="Dinh H."/>
            <person name="Forbes L."/>
            <person name="Fowler G."/>
            <person name="Francisco L."/>
            <person name="Fu Q."/>
            <person name="Gubbala S."/>
            <person name="Hale W."/>
            <person name="Han Y."/>
            <person name="Hemphill L."/>
            <person name="Highlander S.K."/>
            <person name="Hirani K."/>
            <person name="Hogues M."/>
            <person name="Jackson L."/>
            <person name="Jakkamsetti A."/>
            <person name="Javaid M."/>
            <person name="Jiang H."/>
            <person name="Korchina V."/>
            <person name="Kovar C."/>
            <person name="Lara F."/>
            <person name="Lee S."/>
            <person name="Mata R."/>
            <person name="Mathew T."/>
            <person name="Moen C."/>
            <person name="Morales K."/>
            <person name="Munidasa M."/>
            <person name="Nazareth L."/>
            <person name="Ngo R."/>
            <person name="Nguyen L."/>
            <person name="Okwuonu G."/>
            <person name="Ongeri F."/>
            <person name="Patil S."/>
            <person name="Petrosino J."/>
            <person name="Pham C."/>
            <person name="Pham P."/>
            <person name="Pu L.-L."/>
            <person name="Puazo M."/>
            <person name="Raj R."/>
            <person name="Reid J."/>
            <person name="Rouhana J."/>
            <person name="Saada N."/>
            <person name="Shang Y."/>
            <person name="Simmons D."/>
            <person name="Thornton R."/>
            <person name="Warren J."/>
            <person name="Weissenberger G."/>
            <person name="Zhang J."/>
            <person name="Zhang L."/>
            <person name="Zhou C."/>
            <person name="Zhu D."/>
            <person name="Muzny D."/>
            <person name="Worley K."/>
            <person name="Gibbs R."/>
        </authorList>
    </citation>
    <scope>NUCLEOTIDE SEQUENCE [LARGE SCALE GENOMIC DNA]</scope>
    <source>
        <strain evidence="2 3">F0268</strain>
    </source>
</reference>
<keyword evidence="1" id="KW-0812">Transmembrane</keyword>
<comment type="caution">
    <text evidence="2">The sequence shown here is derived from an EMBL/GenBank/DDBJ whole genome shotgun (WGS) entry which is preliminary data.</text>
</comment>
<evidence type="ECO:0000313" key="3">
    <source>
        <dbReference type="Proteomes" id="UP000004121"/>
    </source>
</evidence>
<accession>C2KW32</accession>
<keyword evidence="1" id="KW-0472">Membrane</keyword>
<dbReference type="EMBL" id="ACKX01000074">
    <property type="protein sequence ID" value="EEJ52020.1"/>
    <property type="molecule type" value="Genomic_DNA"/>
</dbReference>
<dbReference type="HOGENOM" id="CLU_200441_0_0_9"/>
<dbReference type="AlphaFoldDB" id="C2KW32"/>
<feature type="transmembrane region" description="Helical" evidence="1">
    <location>
        <begin position="12"/>
        <end position="29"/>
    </location>
</feature>
<keyword evidence="1" id="KW-1133">Transmembrane helix</keyword>
<dbReference type="RefSeq" id="WP_007156164.1">
    <property type="nucleotide sequence ID" value="NZ_GG668533.1"/>
</dbReference>
<gene>
    <name evidence="2" type="ORF">HMPREF6123_0701</name>
</gene>
<protein>
    <submittedName>
        <fullName evidence="2">Uncharacterized protein</fullName>
    </submittedName>
</protein>
<feature type="transmembrane region" description="Helical" evidence="1">
    <location>
        <begin position="44"/>
        <end position="61"/>
    </location>
</feature>
<evidence type="ECO:0000256" key="1">
    <source>
        <dbReference type="SAM" id="Phobius"/>
    </source>
</evidence>
<sequence>MKFAKQEILRALLILVVQMLTSFMIAYFTDRTWSLKNFISNDTLIVFWVTYLVCKIAFAFFKKANLKKDENS</sequence>
<proteinExistence type="predicted"/>
<organism evidence="2 3">
    <name type="scientific">Oribacterium sinus F0268</name>
    <dbReference type="NCBI Taxonomy" id="585501"/>
    <lineage>
        <taxon>Bacteria</taxon>
        <taxon>Bacillati</taxon>
        <taxon>Bacillota</taxon>
        <taxon>Clostridia</taxon>
        <taxon>Lachnospirales</taxon>
        <taxon>Lachnospiraceae</taxon>
        <taxon>Oribacterium</taxon>
    </lineage>
</organism>
<evidence type="ECO:0000313" key="2">
    <source>
        <dbReference type="EMBL" id="EEJ52020.1"/>
    </source>
</evidence>
<dbReference type="OrthoDB" id="9980914at2"/>
<keyword evidence="3" id="KW-1185">Reference proteome</keyword>
<dbReference type="InParanoid" id="C2KW32"/>